<proteinExistence type="predicted"/>
<gene>
    <name evidence="2" type="ORF">A3K87_16650</name>
</gene>
<dbReference type="Proteomes" id="UP000077852">
    <property type="component" value="Unassembled WGS sequence"/>
</dbReference>
<organism evidence="2 3">
    <name type="scientific">Variovorax paradoxus</name>
    <dbReference type="NCBI Taxonomy" id="34073"/>
    <lineage>
        <taxon>Bacteria</taxon>
        <taxon>Pseudomonadati</taxon>
        <taxon>Pseudomonadota</taxon>
        <taxon>Betaproteobacteria</taxon>
        <taxon>Burkholderiales</taxon>
        <taxon>Comamonadaceae</taxon>
        <taxon>Variovorax</taxon>
    </lineage>
</organism>
<evidence type="ECO:0000313" key="3">
    <source>
        <dbReference type="Proteomes" id="UP000077852"/>
    </source>
</evidence>
<dbReference type="EMBL" id="LVHG01000045">
    <property type="protein sequence ID" value="OAK63449.1"/>
    <property type="molecule type" value="Genomic_DNA"/>
</dbReference>
<evidence type="ECO:0000256" key="1">
    <source>
        <dbReference type="SAM" id="Phobius"/>
    </source>
</evidence>
<evidence type="ECO:0000313" key="2">
    <source>
        <dbReference type="EMBL" id="OAK63449.1"/>
    </source>
</evidence>
<dbReference type="AlphaFoldDB" id="A0AA91DN65"/>
<comment type="caution">
    <text evidence="2">The sequence shown here is derived from an EMBL/GenBank/DDBJ whole genome shotgun (WGS) entry which is preliminary data.</text>
</comment>
<evidence type="ECO:0008006" key="4">
    <source>
        <dbReference type="Google" id="ProtNLM"/>
    </source>
</evidence>
<feature type="transmembrane region" description="Helical" evidence="1">
    <location>
        <begin position="45"/>
        <end position="65"/>
    </location>
</feature>
<keyword evidence="1" id="KW-0472">Membrane</keyword>
<feature type="transmembrane region" description="Helical" evidence="1">
    <location>
        <begin position="77"/>
        <end position="95"/>
    </location>
</feature>
<name>A0AA91DN65_VARPD</name>
<protein>
    <recommendedName>
        <fullName evidence="4">YcxB-like protein domain-containing protein</fullName>
    </recommendedName>
</protein>
<accession>A0AA91DN65</accession>
<keyword evidence="1" id="KW-1133">Transmembrane helix</keyword>
<reference evidence="2 3" key="1">
    <citation type="submission" date="2016-03" db="EMBL/GenBank/DDBJ databases">
        <title>Genome sequence of Variovorax paradoxus KB5.</title>
        <authorList>
            <person name="Jeong H."/>
            <person name="Hong C.E."/>
            <person name="Jo S.H."/>
            <person name="Park J.M."/>
        </authorList>
    </citation>
    <scope>NUCLEOTIDE SEQUENCE [LARGE SCALE GENOMIC DNA]</scope>
    <source>
        <strain evidence="2 3">KB5</strain>
    </source>
</reference>
<sequence>MDEPLQLRFRLAPEDAELLGEAALERRLAEHDRQSERLHAAVQRLVPRALSALMVAAPVLAIGLLYALEPRPVRAEFWISSAVAVVLSGLVLWLFRARLVERIAALGSRRRARTQPAKRDRVARALHRSVTRSATRAVGIHEVTISAQGLSLMAPQSSKAAVVPWQKLTRIEEGERFYRLYTQATERFGLSYLVARHSSEMDAAAYEAGLQRLLALSPVTPVPRSNG</sequence>
<dbReference type="RefSeq" id="WP_081268249.1">
    <property type="nucleotide sequence ID" value="NZ_LVHG01000045.1"/>
</dbReference>
<keyword evidence="1" id="KW-0812">Transmembrane</keyword>